<sequence length="53" mass="5956">MTEIWSQKHRPTTLKDVIGRDDIVAHFKVGDGFKVFHCLFHSQEAGTGKTTIA</sequence>
<dbReference type="Proteomes" id="UP000263517">
    <property type="component" value="Unassembled WGS sequence"/>
</dbReference>
<evidence type="ECO:0000313" key="1">
    <source>
        <dbReference type="EMBL" id="HAW74805.1"/>
    </source>
</evidence>
<comment type="caution">
    <text evidence="1">The sequence shown here is derived from an EMBL/GenBank/DDBJ whole genome shotgun (WGS) entry which is preliminary data.</text>
</comment>
<evidence type="ECO:0000313" key="2">
    <source>
        <dbReference type="Proteomes" id="UP000263517"/>
    </source>
</evidence>
<dbReference type="EMBL" id="DNAN01000122">
    <property type="protein sequence ID" value="HAW74805.1"/>
    <property type="molecule type" value="Genomic_DNA"/>
</dbReference>
<dbReference type="AlphaFoldDB" id="A0A350P0I8"/>
<proteinExistence type="predicted"/>
<organism evidence="1 2">
    <name type="scientific">Alteromonas australica</name>
    <dbReference type="NCBI Taxonomy" id="589873"/>
    <lineage>
        <taxon>Bacteria</taxon>
        <taxon>Pseudomonadati</taxon>
        <taxon>Pseudomonadota</taxon>
        <taxon>Gammaproteobacteria</taxon>
        <taxon>Alteromonadales</taxon>
        <taxon>Alteromonadaceae</taxon>
        <taxon>Alteromonas/Salinimonas group</taxon>
        <taxon>Alteromonas</taxon>
    </lineage>
</organism>
<name>A0A350P0I8_9ALTE</name>
<gene>
    <name evidence="1" type="ORF">DCW74_03610</name>
</gene>
<dbReference type="Gene3D" id="3.40.50.300">
    <property type="entry name" value="P-loop containing nucleotide triphosphate hydrolases"/>
    <property type="match status" value="1"/>
</dbReference>
<accession>A0A350P0I8</accession>
<protein>
    <submittedName>
        <fullName evidence="1">Replication factor C small subunit</fullName>
    </submittedName>
</protein>
<reference evidence="1 2" key="1">
    <citation type="journal article" date="2018" name="Nat. Biotechnol.">
        <title>A standardized bacterial taxonomy based on genome phylogeny substantially revises the tree of life.</title>
        <authorList>
            <person name="Parks D.H."/>
            <person name="Chuvochina M."/>
            <person name="Waite D.W."/>
            <person name="Rinke C."/>
            <person name="Skarshewski A."/>
            <person name="Chaumeil P.A."/>
            <person name="Hugenholtz P."/>
        </authorList>
    </citation>
    <scope>NUCLEOTIDE SEQUENCE [LARGE SCALE GENOMIC DNA]</scope>
    <source>
        <strain evidence="1">UBA11978</strain>
    </source>
</reference>
<feature type="non-terminal residue" evidence="1">
    <location>
        <position position="53"/>
    </location>
</feature>
<dbReference type="InterPro" id="IPR027417">
    <property type="entry name" value="P-loop_NTPase"/>
</dbReference>